<keyword evidence="3" id="KW-1185">Reference proteome</keyword>
<sequence>MASLRERIRMHKRRAQQARGKRGMTMRILLQHGHLDGWGYPSLNQGREKKTSMVVAGLTRPGKKKWPRHSRAYQAERPDNSRKMAFSFFFSSLGLPKKRLAGRIRTTLQ</sequence>
<protein>
    <submittedName>
        <fullName evidence="2">Uncharacterized protein</fullName>
    </submittedName>
</protein>
<dbReference type="AlphaFoldDB" id="A0A2T3ZE63"/>
<name>A0A2T3ZE63_TRIA4</name>
<feature type="region of interest" description="Disordered" evidence="1">
    <location>
        <begin position="57"/>
        <end position="78"/>
    </location>
</feature>
<feature type="compositionally biased region" description="Basic residues" evidence="1">
    <location>
        <begin position="61"/>
        <end position="71"/>
    </location>
</feature>
<proteinExistence type="predicted"/>
<evidence type="ECO:0000313" key="2">
    <source>
        <dbReference type="EMBL" id="PTB43097.1"/>
    </source>
</evidence>
<dbReference type="Proteomes" id="UP000240493">
    <property type="component" value="Unassembled WGS sequence"/>
</dbReference>
<gene>
    <name evidence="2" type="ORF">M441DRAFT_365793</name>
</gene>
<feature type="region of interest" description="Disordered" evidence="1">
    <location>
        <begin position="1"/>
        <end position="24"/>
    </location>
</feature>
<evidence type="ECO:0000313" key="3">
    <source>
        <dbReference type="Proteomes" id="UP000240493"/>
    </source>
</evidence>
<dbReference type="EMBL" id="KZ679259">
    <property type="protein sequence ID" value="PTB43097.1"/>
    <property type="molecule type" value="Genomic_DNA"/>
</dbReference>
<organism evidence="2 3">
    <name type="scientific">Trichoderma asperellum (strain ATCC 204424 / CBS 433.97 / NBRC 101777)</name>
    <dbReference type="NCBI Taxonomy" id="1042311"/>
    <lineage>
        <taxon>Eukaryota</taxon>
        <taxon>Fungi</taxon>
        <taxon>Dikarya</taxon>
        <taxon>Ascomycota</taxon>
        <taxon>Pezizomycotina</taxon>
        <taxon>Sordariomycetes</taxon>
        <taxon>Hypocreomycetidae</taxon>
        <taxon>Hypocreales</taxon>
        <taxon>Hypocreaceae</taxon>
        <taxon>Trichoderma</taxon>
    </lineage>
</organism>
<feature type="compositionally biased region" description="Basic residues" evidence="1">
    <location>
        <begin position="8"/>
        <end position="24"/>
    </location>
</feature>
<evidence type="ECO:0000256" key="1">
    <source>
        <dbReference type="SAM" id="MobiDB-lite"/>
    </source>
</evidence>
<reference evidence="2 3" key="1">
    <citation type="submission" date="2016-07" db="EMBL/GenBank/DDBJ databases">
        <title>Multiple horizontal gene transfer events from other fungi enriched the ability of initially mycotrophic Trichoderma (Ascomycota) to feed on dead plant biomass.</title>
        <authorList>
            <consortium name="DOE Joint Genome Institute"/>
            <person name="Aerts A."/>
            <person name="Atanasova L."/>
            <person name="Chenthamara K."/>
            <person name="Zhang J."/>
            <person name="Grujic M."/>
            <person name="Henrissat B."/>
            <person name="Kuo A."/>
            <person name="Salamov A."/>
            <person name="Lipzen A."/>
            <person name="Labutti K."/>
            <person name="Barry K."/>
            <person name="Miao Y."/>
            <person name="Rahimi M.J."/>
            <person name="Shen Q."/>
            <person name="Grigoriev I.V."/>
            <person name="Kubicek C.P."/>
            <person name="Druzhinina I.S."/>
        </authorList>
    </citation>
    <scope>NUCLEOTIDE SEQUENCE [LARGE SCALE GENOMIC DNA]</scope>
    <source>
        <strain evidence="2 3">CBS 433.97</strain>
    </source>
</reference>
<accession>A0A2T3ZE63</accession>